<evidence type="ECO:0000313" key="5">
    <source>
        <dbReference type="Proteomes" id="UP000027341"/>
    </source>
</evidence>
<evidence type="ECO:0000256" key="1">
    <source>
        <dbReference type="ARBA" id="ARBA00022679"/>
    </source>
</evidence>
<dbReference type="GO" id="GO:0008168">
    <property type="term" value="F:methyltransferase activity"/>
    <property type="evidence" value="ECO:0007669"/>
    <property type="project" value="UniProtKB-KW"/>
</dbReference>
<dbReference type="GO" id="GO:0032259">
    <property type="term" value="P:methylation"/>
    <property type="evidence" value="ECO:0007669"/>
    <property type="project" value="UniProtKB-KW"/>
</dbReference>
<keyword evidence="5" id="KW-1185">Reference proteome</keyword>
<dbReference type="EC" id="2.5.1.-" evidence="3"/>
<feature type="binding site" evidence="3">
    <location>
        <begin position="157"/>
        <end position="159"/>
    </location>
    <ligand>
        <name>carboxy-S-adenosyl-L-methionine</name>
        <dbReference type="ChEBI" id="CHEBI:134278"/>
    </ligand>
</feature>
<keyword evidence="2 3" id="KW-0819">tRNA processing</keyword>
<dbReference type="NCBIfam" id="TIGR00452">
    <property type="entry name" value="tRNA 5-methoxyuridine(34)/uridine 5-oxyacetic acid(34) synthase CmoB"/>
    <property type="match status" value="1"/>
</dbReference>
<reference evidence="4 5" key="1">
    <citation type="submission" date="2014-04" db="EMBL/GenBank/DDBJ databases">
        <title>Draft genome sequence of Hydrogenovibrio marinus MH-110, a model organism for aerobic H2 metabolism.</title>
        <authorList>
            <person name="Cha H.J."/>
            <person name="Jo B.H."/>
            <person name="Hwang B.H."/>
        </authorList>
    </citation>
    <scope>NUCLEOTIDE SEQUENCE [LARGE SCALE GENOMIC DNA]</scope>
    <source>
        <strain evidence="4 5">MH-110</strain>
    </source>
</reference>
<dbReference type="Pfam" id="PF08003">
    <property type="entry name" value="Methyltransf_9"/>
    <property type="match status" value="1"/>
</dbReference>
<dbReference type="PANTHER" id="PTHR43464:SF95">
    <property type="entry name" value="TRNA U34 CARBOXYMETHYLTRANSFERASE"/>
    <property type="match status" value="1"/>
</dbReference>
<gene>
    <name evidence="3" type="primary">cmoB</name>
    <name evidence="4" type="ORF">EI16_06950</name>
</gene>
<dbReference type="RefSeq" id="WP_029911311.1">
    <property type="nucleotide sequence ID" value="NZ_AP020335.1"/>
</dbReference>
<feature type="binding site" evidence="3">
    <location>
        <begin position="186"/>
        <end position="187"/>
    </location>
    <ligand>
        <name>carboxy-S-adenosyl-L-methionine</name>
        <dbReference type="ChEBI" id="CHEBI:134278"/>
    </ligand>
</feature>
<dbReference type="InterPro" id="IPR029063">
    <property type="entry name" value="SAM-dependent_MTases_sf"/>
</dbReference>
<comment type="subunit">
    <text evidence="3">Homotetramer.</text>
</comment>
<feature type="binding site" evidence="3">
    <location>
        <position position="110"/>
    </location>
    <ligand>
        <name>carboxy-S-adenosyl-L-methionine</name>
        <dbReference type="ChEBI" id="CHEBI:134278"/>
    </ligand>
</feature>
<dbReference type="CDD" id="cd02440">
    <property type="entry name" value="AdoMet_MTases"/>
    <property type="match status" value="1"/>
</dbReference>
<dbReference type="PANTHER" id="PTHR43464">
    <property type="entry name" value="METHYLTRANSFERASE"/>
    <property type="match status" value="1"/>
</dbReference>
<dbReference type="NCBIfam" id="NF011650">
    <property type="entry name" value="PRK15068.1"/>
    <property type="match status" value="1"/>
</dbReference>
<organism evidence="4 5">
    <name type="scientific">Hydrogenovibrio marinus</name>
    <dbReference type="NCBI Taxonomy" id="28885"/>
    <lineage>
        <taxon>Bacteria</taxon>
        <taxon>Pseudomonadati</taxon>
        <taxon>Pseudomonadota</taxon>
        <taxon>Gammaproteobacteria</taxon>
        <taxon>Thiotrichales</taxon>
        <taxon>Piscirickettsiaceae</taxon>
        <taxon>Hydrogenovibrio</taxon>
    </lineage>
</organism>
<evidence type="ECO:0000313" key="4">
    <source>
        <dbReference type="EMBL" id="KDN96018.1"/>
    </source>
</evidence>
<dbReference type="InterPro" id="IPR010017">
    <property type="entry name" value="CmoB"/>
</dbReference>
<feature type="binding site" evidence="3">
    <location>
        <position position="204"/>
    </location>
    <ligand>
        <name>carboxy-S-adenosyl-L-methionine</name>
        <dbReference type="ChEBI" id="CHEBI:134278"/>
    </ligand>
</feature>
<comment type="function">
    <text evidence="3">Catalyzes carboxymethyl transfer from carboxy-S-adenosyl-L-methionine (Cx-SAM) to 5-hydroxyuridine (ho5U) to form 5-carboxymethoxyuridine (cmo5U) at position 34 in tRNAs.</text>
</comment>
<dbReference type="Proteomes" id="UP000027341">
    <property type="component" value="Unassembled WGS sequence"/>
</dbReference>
<dbReference type="AlphaFoldDB" id="A0A066ZQC6"/>
<comment type="caution">
    <text evidence="4">The sequence shown here is derived from an EMBL/GenBank/DDBJ whole genome shotgun (WGS) entry which is preliminary data.</text>
</comment>
<dbReference type="SUPFAM" id="SSF53335">
    <property type="entry name" value="S-adenosyl-L-methionine-dependent methyltransferases"/>
    <property type="match status" value="1"/>
</dbReference>
<feature type="binding site" evidence="3">
    <location>
        <position position="135"/>
    </location>
    <ligand>
        <name>carboxy-S-adenosyl-L-methionine</name>
        <dbReference type="ChEBI" id="CHEBI:134278"/>
    </ligand>
</feature>
<dbReference type="Gene3D" id="3.40.50.150">
    <property type="entry name" value="Vaccinia Virus protein VP39"/>
    <property type="match status" value="1"/>
</dbReference>
<dbReference type="HAMAP" id="MF_01590">
    <property type="entry name" value="tRNA_carboxymethyltr_CmoB"/>
    <property type="match status" value="1"/>
</dbReference>
<dbReference type="EMBL" id="JMIU01000001">
    <property type="protein sequence ID" value="KDN96018.1"/>
    <property type="molecule type" value="Genomic_DNA"/>
</dbReference>
<keyword evidence="1 3" id="KW-0808">Transferase</keyword>
<comment type="similarity">
    <text evidence="3">Belongs to the class I-like SAM-binding methyltransferase superfamily. CmoB family.</text>
</comment>
<sequence>MKHYFEHYEPLWEELTGSRLEEWKDVLSPLLEEAFTPENNGNLPRWQPALEAIFKLPKSDTYTLNASAIAVHSDSTSESAREQLKTHLKGLMPWRKGPFDIEGVFIDTEWHSDWKWDRVQPHLSSLEGKKVLDIGCGSGYHIWRMMGEGACFAVGVDPSLLFMSQFLVMKHFIGDSVPAYFLPLTLEQLPVINKAEEFDTVFSMGVLYHRRSPIDHLLDLRKHMKPGGELVLETLVVPETYGQLLVPADRYAQMNNVWFLPSVPELIRWMEKCGYKNVRCVDLDQTSIEEQRATEWMDWKSLEDFLDPNDPSRTIEGYPAPLRAVVLANK</sequence>
<evidence type="ECO:0000256" key="3">
    <source>
        <dbReference type="HAMAP-Rule" id="MF_01590"/>
    </source>
</evidence>
<dbReference type="STRING" id="28885.EI16_06950"/>
<dbReference type="InterPro" id="IPR027555">
    <property type="entry name" value="Mo5U34_MeTrfas-like"/>
</dbReference>
<feature type="binding site" evidence="3">
    <location>
        <position position="323"/>
    </location>
    <ligand>
        <name>carboxy-S-adenosyl-L-methionine</name>
        <dbReference type="ChEBI" id="CHEBI:134278"/>
    </ligand>
</feature>
<feature type="binding site" evidence="3">
    <location>
        <position position="208"/>
    </location>
    <ligand>
        <name>carboxy-S-adenosyl-L-methionine</name>
        <dbReference type="ChEBI" id="CHEBI:134278"/>
    </ligand>
</feature>
<protein>
    <recommendedName>
        <fullName evidence="3">tRNA U34 carboxymethyltransferase</fullName>
        <ecNumber evidence="3">2.5.1.-</ecNumber>
    </recommendedName>
</protein>
<comment type="catalytic activity">
    <reaction evidence="3">
        <text>carboxy-S-adenosyl-L-methionine + 5-hydroxyuridine(34) in tRNA = 5-carboxymethoxyuridine(34) in tRNA + S-adenosyl-L-homocysteine + H(+)</text>
        <dbReference type="Rhea" id="RHEA:52848"/>
        <dbReference type="Rhea" id="RHEA-COMP:13381"/>
        <dbReference type="Rhea" id="RHEA-COMP:13383"/>
        <dbReference type="ChEBI" id="CHEBI:15378"/>
        <dbReference type="ChEBI" id="CHEBI:57856"/>
        <dbReference type="ChEBI" id="CHEBI:134278"/>
        <dbReference type="ChEBI" id="CHEBI:136877"/>
        <dbReference type="ChEBI" id="CHEBI:136879"/>
    </reaction>
</comment>
<accession>A0A066ZQC6</accession>
<proteinExistence type="inferred from homology"/>
<feature type="binding site" evidence="3">
    <location>
        <position position="96"/>
    </location>
    <ligand>
        <name>carboxy-S-adenosyl-L-methionine</name>
        <dbReference type="ChEBI" id="CHEBI:134278"/>
    </ligand>
</feature>
<name>A0A066ZQC6_HYDMR</name>
<dbReference type="GO" id="GO:0002098">
    <property type="term" value="P:tRNA wobble uridine modification"/>
    <property type="evidence" value="ECO:0007669"/>
    <property type="project" value="InterPro"/>
</dbReference>
<evidence type="ECO:0000256" key="2">
    <source>
        <dbReference type="ARBA" id="ARBA00022694"/>
    </source>
</evidence>
<dbReference type="GO" id="GO:0016765">
    <property type="term" value="F:transferase activity, transferring alkyl or aryl (other than methyl) groups"/>
    <property type="evidence" value="ECO:0007669"/>
    <property type="project" value="UniProtKB-UniRule"/>
</dbReference>
<feature type="binding site" evidence="3">
    <location>
        <position position="115"/>
    </location>
    <ligand>
        <name>carboxy-S-adenosyl-L-methionine</name>
        <dbReference type="ChEBI" id="CHEBI:134278"/>
    </ligand>
</feature>
<keyword evidence="4" id="KW-0489">Methyltransferase</keyword>